<dbReference type="Pfam" id="PF00107">
    <property type="entry name" value="ADH_zinc_N"/>
    <property type="match status" value="1"/>
</dbReference>
<comment type="catalytic activity">
    <reaction evidence="5">
        <text>13,14-dihydro-15-oxo-prostaglandin F1alpha + NADP(+) = 15-oxoprostaglandin F1alpha + NADPH + H(+)</text>
        <dbReference type="Rhea" id="RHEA:50592"/>
        <dbReference type="ChEBI" id="CHEBI:15378"/>
        <dbReference type="ChEBI" id="CHEBI:57783"/>
        <dbReference type="ChEBI" id="CHEBI:58349"/>
        <dbReference type="ChEBI" id="CHEBI:79072"/>
        <dbReference type="ChEBI" id="CHEBI:133411"/>
    </reaction>
    <physiologicalReaction direction="right-to-left" evidence="5">
        <dbReference type="Rhea" id="RHEA:50594"/>
    </physiologicalReaction>
</comment>
<proteinExistence type="inferred from homology"/>
<evidence type="ECO:0000256" key="2">
    <source>
        <dbReference type="ARBA" id="ARBA00011981"/>
    </source>
</evidence>
<reference evidence="9" key="1">
    <citation type="journal article" date="2023" name="PLoS Negl. Trop. Dis.">
        <title>A genome sequence for Biomphalaria pfeifferi, the major vector snail for the human-infecting parasite Schistosoma mansoni.</title>
        <authorList>
            <person name="Bu L."/>
            <person name="Lu L."/>
            <person name="Laidemitt M.R."/>
            <person name="Zhang S.M."/>
            <person name="Mutuku M."/>
            <person name="Mkoji G."/>
            <person name="Steinauer M."/>
            <person name="Loker E.S."/>
        </authorList>
    </citation>
    <scope>NUCLEOTIDE SEQUENCE</scope>
    <source>
        <strain evidence="9">KasaAsao</strain>
    </source>
</reference>
<evidence type="ECO:0000256" key="6">
    <source>
        <dbReference type="ARBA" id="ARBA00048290"/>
    </source>
</evidence>
<organism evidence="9 10">
    <name type="scientific">Biomphalaria pfeifferi</name>
    <name type="common">Bloodfluke planorb</name>
    <name type="synonym">Freshwater snail</name>
    <dbReference type="NCBI Taxonomy" id="112525"/>
    <lineage>
        <taxon>Eukaryota</taxon>
        <taxon>Metazoa</taxon>
        <taxon>Spiralia</taxon>
        <taxon>Lophotrochozoa</taxon>
        <taxon>Mollusca</taxon>
        <taxon>Gastropoda</taxon>
        <taxon>Heterobranchia</taxon>
        <taxon>Euthyneura</taxon>
        <taxon>Panpulmonata</taxon>
        <taxon>Hygrophila</taxon>
        <taxon>Lymnaeoidea</taxon>
        <taxon>Planorbidae</taxon>
        <taxon>Biomphalaria</taxon>
    </lineage>
</organism>
<evidence type="ECO:0000256" key="3">
    <source>
        <dbReference type="ARBA" id="ARBA00023002"/>
    </source>
</evidence>
<dbReference type="InterPro" id="IPR036291">
    <property type="entry name" value="NAD(P)-bd_dom_sf"/>
</dbReference>
<name>A0AAD8C0J9_BIOPF</name>
<comment type="catalytic activity">
    <reaction evidence="7">
        <text>13,14-dihydro-15-oxo-prostaglandin E1 + NADP(+) = 15-oxoprostaglandin E1 + NADPH + H(+)</text>
        <dbReference type="Rhea" id="RHEA:50584"/>
        <dbReference type="ChEBI" id="CHEBI:15378"/>
        <dbReference type="ChEBI" id="CHEBI:57401"/>
        <dbReference type="ChEBI" id="CHEBI:57783"/>
        <dbReference type="ChEBI" id="CHEBI:58349"/>
        <dbReference type="ChEBI" id="CHEBI:133408"/>
    </reaction>
    <physiologicalReaction direction="right-to-left" evidence="7">
        <dbReference type="Rhea" id="RHEA:50586"/>
    </physiologicalReaction>
</comment>
<comment type="similarity">
    <text evidence="1">Belongs to the NADP-dependent oxidoreductase L4BD family.</text>
</comment>
<dbReference type="InterPro" id="IPR020843">
    <property type="entry name" value="ER"/>
</dbReference>
<gene>
    <name evidence="9" type="ORF">Bpfe_006371</name>
</gene>
<evidence type="ECO:0000313" key="9">
    <source>
        <dbReference type="EMBL" id="KAK0064186.1"/>
    </source>
</evidence>
<evidence type="ECO:0000256" key="4">
    <source>
        <dbReference type="ARBA" id="ARBA00033119"/>
    </source>
</evidence>
<dbReference type="Gene3D" id="3.90.180.10">
    <property type="entry name" value="Medium-chain alcohol dehydrogenases, catalytic domain"/>
    <property type="match status" value="1"/>
</dbReference>
<dbReference type="FunFam" id="3.40.50.720:FF:000121">
    <property type="entry name" value="Prostaglandin reductase 2"/>
    <property type="match status" value="1"/>
</dbReference>
<dbReference type="InterPro" id="IPR041694">
    <property type="entry name" value="ADH_N_2"/>
</dbReference>
<keyword evidence="10" id="KW-1185">Reference proteome</keyword>
<dbReference type="Gene3D" id="3.40.50.720">
    <property type="entry name" value="NAD(P)-binding Rossmann-like Domain"/>
    <property type="match status" value="1"/>
</dbReference>
<dbReference type="GO" id="GO:0006693">
    <property type="term" value="P:prostaglandin metabolic process"/>
    <property type="evidence" value="ECO:0007669"/>
    <property type="project" value="TreeGrafter"/>
</dbReference>
<evidence type="ECO:0000259" key="8">
    <source>
        <dbReference type="SMART" id="SM00829"/>
    </source>
</evidence>
<dbReference type="EC" id="1.3.1.48" evidence="2"/>
<dbReference type="SUPFAM" id="SSF50129">
    <property type="entry name" value="GroES-like"/>
    <property type="match status" value="1"/>
</dbReference>
<evidence type="ECO:0000256" key="1">
    <source>
        <dbReference type="ARBA" id="ARBA00010460"/>
    </source>
</evidence>
<dbReference type="InterPro" id="IPR013149">
    <property type="entry name" value="ADH-like_C"/>
</dbReference>
<dbReference type="InterPro" id="IPR011032">
    <property type="entry name" value="GroES-like_sf"/>
</dbReference>
<keyword evidence="3" id="KW-0560">Oxidoreductase</keyword>
<dbReference type="PANTHER" id="PTHR43205">
    <property type="entry name" value="PROSTAGLANDIN REDUCTASE"/>
    <property type="match status" value="1"/>
</dbReference>
<dbReference type="Proteomes" id="UP001233172">
    <property type="component" value="Unassembled WGS sequence"/>
</dbReference>
<dbReference type="EMBL" id="JASAOG010000018">
    <property type="protein sequence ID" value="KAK0064186.1"/>
    <property type="molecule type" value="Genomic_DNA"/>
</dbReference>
<evidence type="ECO:0000256" key="5">
    <source>
        <dbReference type="ARBA" id="ARBA00047878"/>
    </source>
</evidence>
<dbReference type="AlphaFoldDB" id="A0AAD8C0J9"/>
<dbReference type="Pfam" id="PF16884">
    <property type="entry name" value="ADH_N_2"/>
    <property type="match status" value="1"/>
</dbReference>
<dbReference type="InterPro" id="IPR045010">
    <property type="entry name" value="MDR_fam"/>
</dbReference>
<accession>A0AAD8C0J9</accession>
<dbReference type="SMART" id="SM00829">
    <property type="entry name" value="PKS_ER"/>
    <property type="match status" value="1"/>
</dbReference>
<dbReference type="GO" id="GO:0047522">
    <property type="term" value="F:15-oxoprostaglandin 13-reductase [NAD(P)+] activity"/>
    <property type="evidence" value="ECO:0007669"/>
    <property type="project" value="UniProtKB-EC"/>
</dbReference>
<comment type="catalytic activity">
    <reaction evidence="6">
        <text>13,14-dihydro-15-oxo-PGF2alpha + NADP(+) = 15-oxoprostaglandin F2alpha + NADPH + H(+)</text>
        <dbReference type="Rhea" id="RHEA:50588"/>
        <dbReference type="ChEBI" id="CHEBI:15378"/>
        <dbReference type="ChEBI" id="CHEBI:57783"/>
        <dbReference type="ChEBI" id="CHEBI:58349"/>
        <dbReference type="ChEBI" id="CHEBI:133374"/>
        <dbReference type="ChEBI" id="CHEBI:133409"/>
    </reaction>
    <physiologicalReaction direction="right-to-left" evidence="6">
        <dbReference type="Rhea" id="RHEA:50590"/>
    </physiologicalReaction>
</comment>
<sequence>MVVARRWIQCKPFQGAATLDCFQLIEEELPGLKNDEILIEALYLSVDPYMRVYPIQVDRTPIALQVARVTESKNAAYPVGKLVLAMVGWRDKTVLHPDQFNPYYVPRFAPEKTISELPDLGDFPSSLYLGILGMPGLSGYLGLLRQCRPKKGDIVLISSAASAVGSVAGQIAKLKGCTVIGSAGSQKKIDWLKSLGFDYVFNYKETTLDEALQIFAPDGIDCYFDNVGGSYSQTALNALKPRGRMCCCGYISAYDTLSHQLDSMKDDLLLKIMVNELSVSGLMVLSFADEFQEALSEMAQWIKENKLKYKETLFEGFTKMPEALLEIFQGTAVGKLIPNVYLLVLSPLGVDAESNSREQVPLLGTSEYELLQSIHHWPRLKQASCRFEPDFIFKRMEVKTRYHFCSVRVLELSKC</sequence>
<dbReference type="PANTHER" id="PTHR43205:SF7">
    <property type="entry name" value="PROSTAGLANDIN REDUCTASE 1"/>
    <property type="match status" value="1"/>
</dbReference>
<dbReference type="SUPFAM" id="SSF51735">
    <property type="entry name" value="NAD(P)-binding Rossmann-fold domains"/>
    <property type="match status" value="1"/>
</dbReference>
<comment type="caution">
    <text evidence="9">The sequence shown here is derived from an EMBL/GenBank/DDBJ whole genome shotgun (WGS) entry which is preliminary data.</text>
</comment>
<feature type="domain" description="Enoyl reductase (ER)" evidence="8">
    <location>
        <begin position="17"/>
        <end position="338"/>
    </location>
</feature>
<protein>
    <recommendedName>
        <fullName evidence="4">15-oxoprostaglandin 13-reductase</fullName>
        <ecNumber evidence="2">1.3.1.48</ecNumber>
    </recommendedName>
    <alternativeName>
        <fullName evidence="4">15-oxoprostaglandin 13-reductase</fullName>
    </alternativeName>
</protein>
<reference evidence="9" key="2">
    <citation type="submission" date="2023-04" db="EMBL/GenBank/DDBJ databases">
        <authorList>
            <person name="Bu L."/>
            <person name="Lu L."/>
            <person name="Laidemitt M.R."/>
            <person name="Zhang S.M."/>
            <person name="Mutuku M."/>
            <person name="Mkoji G."/>
            <person name="Steinauer M."/>
            <person name="Loker E.S."/>
        </authorList>
    </citation>
    <scope>NUCLEOTIDE SEQUENCE</scope>
    <source>
        <strain evidence="9">KasaAsao</strain>
        <tissue evidence="9">Whole Snail</tissue>
    </source>
</reference>
<evidence type="ECO:0000256" key="7">
    <source>
        <dbReference type="ARBA" id="ARBA00049070"/>
    </source>
</evidence>
<evidence type="ECO:0000313" key="10">
    <source>
        <dbReference type="Proteomes" id="UP001233172"/>
    </source>
</evidence>